<name>A0A6J4JZ63_9ACTN</name>
<comment type="similarity">
    <text evidence="1">Belongs to the short-chain fatty acyl-CoA assimilation regulator (ScfR) family.</text>
</comment>
<dbReference type="PROSITE" id="PS50943">
    <property type="entry name" value="HTH_CROC1"/>
    <property type="match status" value="1"/>
</dbReference>
<dbReference type="GO" id="GO:0003677">
    <property type="term" value="F:DNA binding"/>
    <property type="evidence" value="ECO:0007669"/>
    <property type="project" value="InterPro"/>
</dbReference>
<feature type="region of interest" description="Disordered" evidence="2">
    <location>
        <begin position="346"/>
        <end position="370"/>
    </location>
</feature>
<protein>
    <recommendedName>
        <fullName evidence="3">HTH cro/C1-type domain-containing protein</fullName>
    </recommendedName>
</protein>
<dbReference type="Pfam" id="PF06114">
    <property type="entry name" value="Peptidase_M78"/>
    <property type="match status" value="1"/>
</dbReference>
<sequence length="370" mass="39955">MDKQALGARIARAREEAGMTQDGLGNTVHLDRTAISRLEKGERKLSVLELVAVAQALGRPLAYFVDDPVPAAVSRRADAAQAHETTRLLDAEIEDFAADVRILVDLGLISPIERPADARTPADHDDTERLARDLRQHLGLAADPIDDLGATCERLGLYTFSAALGVGGADGGCVEVGDERRAVGAAVINGEAPGGRRRMTLAHELGHWVCGDAYDRQASADSERMISSFAIHFLAPRAGVTAVWHRHADWSNRDRALAVGASFRLSWSANLGQLMNLGLLGREEFRALNADEPHAGDYLRLGGLRWQEELARPYVSPGFTAACLNGYVSGRLTAARTMELLRGTLPAGELPHPEASSDHLRRSFEGHDDA</sequence>
<feature type="domain" description="HTH cro/C1-type" evidence="3">
    <location>
        <begin position="10"/>
        <end position="64"/>
    </location>
</feature>
<dbReference type="InterPro" id="IPR001387">
    <property type="entry name" value="Cro/C1-type_HTH"/>
</dbReference>
<reference evidence="4" key="1">
    <citation type="submission" date="2020-02" db="EMBL/GenBank/DDBJ databases">
        <authorList>
            <person name="Meier V. D."/>
        </authorList>
    </citation>
    <scope>NUCLEOTIDE SEQUENCE</scope>
    <source>
        <strain evidence="4">AVDCRST_MAG41</strain>
    </source>
</reference>
<evidence type="ECO:0000259" key="3">
    <source>
        <dbReference type="PROSITE" id="PS50943"/>
    </source>
</evidence>
<dbReference type="InterPro" id="IPR052345">
    <property type="entry name" value="Rad_response_metalloprotease"/>
</dbReference>
<dbReference type="InterPro" id="IPR010982">
    <property type="entry name" value="Lambda_DNA-bd_dom_sf"/>
</dbReference>
<dbReference type="Pfam" id="PF01381">
    <property type="entry name" value="HTH_3"/>
    <property type="match status" value="1"/>
</dbReference>
<organism evidence="4">
    <name type="scientific">uncultured Mycobacteriales bacterium</name>
    <dbReference type="NCBI Taxonomy" id="581187"/>
    <lineage>
        <taxon>Bacteria</taxon>
        <taxon>Bacillati</taxon>
        <taxon>Actinomycetota</taxon>
        <taxon>Actinomycetes</taxon>
        <taxon>Mycobacteriales</taxon>
        <taxon>environmental samples</taxon>
    </lineage>
</organism>
<gene>
    <name evidence="4" type="ORF">AVDCRST_MAG41-4385</name>
</gene>
<feature type="compositionally biased region" description="Basic and acidic residues" evidence="2">
    <location>
        <begin position="351"/>
        <end position="370"/>
    </location>
</feature>
<dbReference type="InterPro" id="IPR010359">
    <property type="entry name" value="IrrE_HExxH"/>
</dbReference>
<dbReference type="CDD" id="cd00093">
    <property type="entry name" value="HTH_XRE"/>
    <property type="match status" value="1"/>
</dbReference>
<dbReference type="AlphaFoldDB" id="A0A6J4JZ63"/>
<evidence type="ECO:0000256" key="2">
    <source>
        <dbReference type="SAM" id="MobiDB-lite"/>
    </source>
</evidence>
<dbReference type="SUPFAM" id="SSF47413">
    <property type="entry name" value="lambda repressor-like DNA-binding domains"/>
    <property type="match status" value="1"/>
</dbReference>
<proteinExistence type="inferred from homology"/>
<dbReference type="PANTHER" id="PTHR43236:SF1">
    <property type="entry name" value="BLL7220 PROTEIN"/>
    <property type="match status" value="1"/>
</dbReference>
<dbReference type="Gene3D" id="1.10.10.2910">
    <property type="match status" value="1"/>
</dbReference>
<dbReference type="SMART" id="SM00530">
    <property type="entry name" value="HTH_XRE"/>
    <property type="match status" value="1"/>
</dbReference>
<evidence type="ECO:0000313" key="4">
    <source>
        <dbReference type="EMBL" id="CAA9291319.1"/>
    </source>
</evidence>
<dbReference type="Gene3D" id="1.10.260.40">
    <property type="entry name" value="lambda repressor-like DNA-binding domains"/>
    <property type="match status" value="1"/>
</dbReference>
<evidence type="ECO:0000256" key="1">
    <source>
        <dbReference type="ARBA" id="ARBA00007227"/>
    </source>
</evidence>
<accession>A0A6J4JZ63</accession>
<dbReference type="PANTHER" id="PTHR43236">
    <property type="entry name" value="ANTITOXIN HIGA1"/>
    <property type="match status" value="1"/>
</dbReference>
<dbReference type="EMBL" id="CADCTP010000424">
    <property type="protein sequence ID" value="CAA9291319.1"/>
    <property type="molecule type" value="Genomic_DNA"/>
</dbReference>